<dbReference type="EC" id="7.1.1.-" evidence="7"/>
<keyword evidence="4 7" id="KW-0812">Transmembrane</keyword>
<feature type="compositionally biased region" description="Basic and acidic residues" evidence="8">
    <location>
        <begin position="225"/>
        <end position="235"/>
    </location>
</feature>
<evidence type="ECO:0000256" key="5">
    <source>
        <dbReference type="ARBA" id="ARBA00022989"/>
    </source>
</evidence>
<evidence type="ECO:0000256" key="9">
    <source>
        <dbReference type="SAM" id="Phobius"/>
    </source>
</evidence>
<evidence type="ECO:0000256" key="3">
    <source>
        <dbReference type="ARBA" id="ARBA00022448"/>
    </source>
</evidence>
<dbReference type="EMBL" id="FXSZ01000002">
    <property type="protein sequence ID" value="SMO43711.1"/>
    <property type="molecule type" value="Genomic_DNA"/>
</dbReference>
<evidence type="ECO:0000256" key="4">
    <source>
        <dbReference type="ARBA" id="ARBA00022692"/>
    </source>
</evidence>
<keyword evidence="11" id="KW-1185">Reference proteome</keyword>
<evidence type="ECO:0000256" key="1">
    <source>
        <dbReference type="ARBA" id="ARBA00004370"/>
    </source>
</evidence>
<keyword evidence="7" id="KW-0874">Quinone</keyword>
<dbReference type="GO" id="GO:0008137">
    <property type="term" value="F:NADH dehydrogenase (ubiquinone) activity"/>
    <property type="evidence" value="ECO:0007669"/>
    <property type="project" value="InterPro"/>
</dbReference>
<dbReference type="InterPro" id="IPR000440">
    <property type="entry name" value="NADH_UbQ/plastoQ_OxRdtase_su3"/>
</dbReference>
<dbReference type="PANTHER" id="PTHR11058:SF9">
    <property type="entry name" value="NADH-UBIQUINONE OXIDOREDUCTASE CHAIN 3"/>
    <property type="match status" value="1"/>
</dbReference>
<feature type="region of interest" description="Disordered" evidence="8">
    <location>
        <begin position="177"/>
        <end position="351"/>
    </location>
</feature>
<keyword evidence="3" id="KW-0813">Transport</keyword>
<feature type="transmembrane region" description="Helical" evidence="9">
    <location>
        <begin position="71"/>
        <end position="95"/>
    </location>
</feature>
<keyword evidence="6 9" id="KW-0472">Membrane</keyword>
<dbReference type="GO" id="GO:0048038">
    <property type="term" value="F:quinone binding"/>
    <property type="evidence" value="ECO:0007669"/>
    <property type="project" value="UniProtKB-KW"/>
</dbReference>
<dbReference type="PANTHER" id="PTHR11058">
    <property type="entry name" value="NADH-UBIQUINONE OXIDOREDUCTASE CHAIN 3"/>
    <property type="match status" value="1"/>
</dbReference>
<evidence type="ECO:0000256" key="7">
    <source>
        <dbReference type="RuleBase" id="RU003639"/>
    </source>
</evidence>
<feature type="compositionally biased region" description="Basic and acidic residues" evidence="8">
    <location>
        <begin position="308"/>
        <end position="319"/>
    </location>
</feature>
<dbReference type="AlphaFoldDB" id="A0A521B9L5"/>
<dbReference type="InterPro" id="IPR038430">
    <property type="entry name" value="NDAH_ubi_oxred_su3_sf"/>
</dbReference>
<sequence>MSSLISPHKPNPEKLTSYECGEEPTGNSWMQFNMRFYVVALVFLLFDVELVFLFPWATVFGQKALIAAEPAWGWLSFIEMSIFIAILLIGLLYVWKKGDIDWIKPQPLIPVVDVKVPMNLYAELNTHKHQLRAFDPQTLKEAAVKIETVEPITVSPRKALFKSAMAGKLGTNEVEKTITESSPANEPVSEKPGADKPASAPYKPKFKPQLNKSTIENNQTVNEGTELKPEEKTSENKTVAPYKPKFKPQILKKPDEAKEKTHSVNEVKEEIKEETKPATAPYKPKFRPQMLKKTDEAKDEESTPMTNETKEEVQDEKKTSTPYKPKFRPQLLKKPEQASNTEDASDVKNED</sequence>
<comment type="function">
    <text evidence="7">NDH-1 shuttles electrons from NADH, via FMN and iron-sulfur (Fe-S) centers, to quinones in the respiratory chain.</text>
</comment>
<organism evidence="10 11">
    <name type="scientific">Solitalea koreensis</name>
    <dbReference type="NCBI Taxonomy" id="543615"/>
    <lineage>
        <taxon>Bacteria</taxon>
        <taxon>Pseudomonadati</taxon>
        <taxon>Bacteroidota</taxon>
        <taxon>Sphingobacteriia</taxon>
        <taxon>Sphingobacteriales</taxon>
        <taxon>Sphingobacteriaceae</taxon>
        <taxon>Solitalea</taxon>
    </lineage>
</organism>
<comment type="subcellular location">
    <subcellularLocation>
        <location evidence="7">Cell membrane</location>
        <topology evidence="7">Multi-pass membrane protein</topology>
    </subcellularLocation>
    <subcellularLocation>
        <location evidence="1">Membrane</location>
    </subcellularLocation>
</comment>
<evidence type="ECO:0000313" key="11">
    <source>
        <dbReference type="Proteomes" id="UP000315971"/>
    </source>
</evidence>
<evidence type="ECO:0000256" key="2">
    <source>
        <dbReference type="ARBA" id="ARBA00008472"/>
    </source>
</evidence>
<keyword evidence="5 9" id="KW-1133">Transmembrane helix</keyword>
<gene>
    <name evidence="10" type="ORF">SAMN06265350_10215</name>
</gene>
<comment type="catalytic activity">
    <reaction evidence="7">
        <text>a quinone + NADH + 5 H(+)(in) = a quinol + NAD(+) + 4 H(+)(out)</text>
        <dbReference type="Rhea" id="RHEA:57888"/>
        <dbReference type="ChEBI" id="CHEBI:15378"/>
        <dbReference type="ChEBI" id="CHEBI:24646"/>
        <dbReference type="ChEBI" id="CHEBI:57540"/>
        <dbReference type="ChEBI" id="CHEBI:57945"/>
        <dbReference type="ChEBI" id="CHEBI:132124"/>
    </reaction>
</comment>
<accession>A0A521B9L5</accession>
<dbReference type="Gene3D" id="1.20.58.1610">
    <property type="entry name" value="NADH:ubiquinone/plastoquinone oxidoreductase, chain 3"/>
    <property type="match status" value="1"/>
</dbReference>
<dbReference type="GO" id="GO:0005886">
    <property type="term" value="C:plasma membrane"/>
    <property type="evidence" value="ECO:0007669"/>
    <property type="project" value="UniProtKB-SubCell"/>
</dbReference>
<dbReference type="Proteomes" id="UP000315971">
    <property type="component" value="Unassembled WGS sequence"/>
</dbReference>
<evidence type="ECO:0000256" key="8">
    <source>
        <dbReference type="SAM" id="MobiDB-lite"/>
    </source>
</evidence>
<evidence type="ECO:0000256" key="6">
    <source>
        <dbReference type="ARBA" id="ARBA00023136"/>
    </source>
</evidence>
<evidence type="ECO:0000313" key="10">
    <source>
        <dbReference type="EMBL" id="SMO43711.1"/>
    </source>
</evidence>
<feature type="compositionally biased region" description="Basic and acidic residues" evidence="8">
    <location>
        <begin position="252"/>
        <end position="276"/>
    </location>
</feature>
<keyword evidence="7" id="KW-0520">NAD</keyword>
<name>A0A521B9L5_9SPHI</name>
<protein>
    <recommendedName>
        <fullName evidence="7">NADH-quinone oxidoreductase subunit</fullName>
        <ecNumber evidence="7">7.1.1.-</ecNumber>
    </recommendedName>
</protein>
<feature type="transmembrane region" description="Helical" evidence="9">
    <location>
        <begin position="36"/>
        <end position="59"/>
    </location>
</feature>
<feature type="compositionally biased region" description="Polar residues" evidence="8">
    <location>
        <begin position="210"/>
        <end position="223"/>
    </location>
</feature>
<dbReference type="Pfam" id="PF00507">
    <property type="entry name" value="Oxidored_q4"/>
    <property type="match status" value="1"/>
</dbReference>
<comment type="similarity">
    <text evidence="2 7">Belongs to the complex I subunit 3 family.</text>
</comment>
<proteinExistence type="inferred from homology"/>
<reference evidence="10 11" key="1">
    <citation type="submission" date="2017-05" db="EMBL/GenBank/DDBJ databases">
        <authorList>
            <person name="Varghese N."/>
            <person name="Submissions S."/>
        </authorList>
    </citation>
    <scope>NUCLEOTIDE SEQUENCE [LARGE SCALE GENOMIC DNA]</scope>
    <source>
        <strain evidence="10 11">DSM 21342</strain>
    </source>
</reference>
<dbReference type="GO" id="GO:0030964">
    <property type="term" value="C:NADH dehydrogenase complex"/>
    <property type="evidence" value="ECO:0007669"/>
    <property type="project" value="TreeGrafter"/>
</dbReference>